<protein>
    <submittedName>
        <fullName evidence="2">Cupin domain-containing protein</fullName>
    </submittedName>
</protein>
<organism evidence="2 3">
    <name type="scientific">Corynebacterium suedekumii</name>
    <dbReference type="NCBI Taxonomy" id="3049801"/>
    <lineage>
        <taxon>Bacteria</taxon>
        <taxon>Bacillati</taxon>
        <taxon>Actinomycetota</taxon>
        <taxon>Actinomycetes</taxon>
        <taxon>Mycobacteriales</taxon>
        <taxon>Corynebacteriaceae</taxon>
        <taxon>Corynebacterium</taxon>
    </lineage>
</organism>
<feature type="domain" description="Cupin type-2" evidence="1">
    <location>
        <begin position="35"/>
        <end position="96"/>
    </location>
</feature>
<evidence type="ECO:0000259" key="1">
    <source>
        <dbReference type="Pfam" id="PF07883"/>
    </source>
</evidence>
<dbReference type="Proteomes" id="UP001238805">
    <property type="component" value="Chromosome"/>
</dbReference>
<name>A0ABY8VU51_9CORY</name>
<evidence type="ECO:0000313" key="3">
    <source>
        <dbReference type="Proteomes" id="UP001238805"/>
    </source>
</evidence>
<keyword evidence="3" id="KW-1185">Reference proteome</keyword>
<dbReference type="CDD" id="cd02230">
    <property type="entry name" value="cupin_HP0902-like"/>
    <property type="match status" value="1"/>
</dbReference>
<dbReference type="SUPFAM" id="SSF51182">
    <property type="entry name" value="RmlC-like cupins"/>
    <property type="match status" value="1"/>
</dbReference>
<dbReference type="Gene3D" id="2.60.120.10">
    <property type="entry name" value="Jelly Rolls"/>
    <property type="match status" value="1"/>
</dbReference>
<dbReference type="InterPro" id="IPR014710">
    <property type="entry name" value="RmlC-like_jellyroll"/>
</dbReference>
<dbReference type="InterPro" id="IPR013096">
    <property type="entry name" value="Cupin_2"/>
</dbReference>
<dbReference type="EMBL" id="CP126970">
    <property type="protein sequence ID" value="WIM71689.1"/>
    <property type="molecule type" value="Genomic_DNA"/>
</dbReference>
<dbReference type="Pfam" id="PF07883">
    <property type="entry name" value="Cupin_2"/>
    <property type="match status" value="1"/>
</dbReference>
<accession>A0ABY8VU51</accession>
<gene>
    <name evidence="2" type="ORF">QP029_12655</name>
</gene>
<dbReference type="RefSeq" id="WP_284876254.1">
    <property type="nucleotide sequence ID" value="NZ_CP126970.1"/>
</dbReference>
<dbReference type="InterPro" id="IPR011051">
    <property type="entry name" value="RmlC_Cupin_sf"/>
</dbReference>
<evidence type="ECO:0000313" key="2">
    <source>
        <dbReference type="EMBL" id="WIM71689.1"/>
    </source>
</evidence>
<proteinExistence type="predicted"/>
<sequence length="112" mass="12017">MTTLSLLDIAPSPAPQRPRPAVQRLLQGDGANLIVFTFAPGQSLPDHRAAHPITVQCLSGSLEFTCGDQTAPLDPGVVIHLREHITHRVDCPADAPDEANVLLVTMLTGERH</sequence>
<reference evidence="2 3" key="1">
    <citation type="submission" date="2023-05" db="EMBL/GenBank/DDBJ databases">
        <title>Corynebacterium suedekumii sp. nov. and Corynebacterium breve sp. nov. isolated from raw cow's milk.</title>
        <authorList>
            <person name="Baer M.K."/>
            <person name="Mehl L."/>
            <person name="Hellmuth R."/>
            <person name="Marke G."/>
            <person name="Lipski A."/>
        </authorList>
    </citation>
    <scope>NUCLEOTIDE SEQUENCE [LARGE SCALE GENOMIC DNA]</scope>
    <source>
        <strain evidence="2 3">LM112</strain>
    </source>
</reference>